<dbReference type="Gene3D" id="3.40.50.1820">
    <property type="entry name" value="alpha/beta hydrolase"/>
    <property type="match status" value="1"/>
</dbReference>
<organism evidence="2 3">
    <name type="scientific">Kitasatospora misakiensis</name>
    <dbReference type="NCBI Taxonomy" id="67330"/>
    <lineage>
        <taxon>Bacteria</taxon>
        <taxon>Bacillati</taxon>
        <taxon>Actinomycetota</taxon>
        <taxon>Actinomycetes</taxon>
        <taxon>Kitasatosporales</taxon>
        <taxon>Streptomycetaceae</taxon>
        <taxon>Kitasatospora</taxon>
    </lineage>
</organism>
<dbReference type="InterPro" id="IPR029058">
    <property type="entry name" value="AB_hydrolase_fold"/>
</dbReference>
<keyword evidence="3" id="KW-1185">Reference proteome</keyword>
<name>A0ABW0XGU7_9ACTN</name>
<dbReference type="Proteomes" id="UP001595975">
    <property type="component" value="Unassembled WGS sequence"/>
</dbReference>
<dbReference type="InterPro" id="IPR050228">
    <property type="entry name" value="Carboxylesterase_BioH"/>
</dbReference>
<feature type="domain" description="AB hydrolase-1" evidence="1">
    <location>
        <begin position="32"/>
        <end position="266"/>
    </location>
</feature>
<dbReference type="SUPFAM" id="SSF53474">
    <property type="entry name" value="alpha/beta-Hydrolases"/>
    <property type="match status" value="1"/>
</dbReference>
<reference evidence="3" key="1">
    <citation type="journal article" date="2019" name="Int. J. Syst. Evol. Microbiol.">
        <title>The Global Catalogue of Microorganisms (GCM) 10K type strain sequencing project: providing services to taxonomists for standard genome sequencing and annotation.</title>
        <authorList>
            <consortium name="The Broad Institute Genomics Platform"/>
            <consortium name="The Broad Institute Genome Sequencing Center for Infectious Disease"/>
            <person name="Wu L."/>
            <person name="Ma J."/>
        </authorList>
    </citation>
    <scope>NUCLEOTIDE SEQUENCE [LARGE SCALE GENOMIC DNA]</scope>
    <source>
        <strain evidence="3">CGMCC 4.1437</strain>
    </source>
</reference>
<dbReference type="RefSeq" id="WP_380229965.1">
    <property type="nucleotide sequence ID" value="NZ_JBHSOF010000092.1"/>
</dbReference>
<dbReference type="PANTHER" id="PTHR43194:SF2">
    <property type="entry name" value="PEROXISOMAL MEMBRANE PROTEIN LPX1"/>
    <property type="match status" value="1"/>
</dbReference>
<dbReference type="EMBL" id="JBHSOF010000092">
    <property type="protein sequence ID" value="MFC5668329.1"/>
    <property type="molecule type" value="Genomic_DNA"/>
</dbReference>
<evidence type="ECO:0000313" key="2">
    <source>
        <dbReference type="EMBL" id="MFC5668329.1"/>
    </source>
</evidence>
<evidence type="ECO:0000259" key="1">
    <source>
        <dbReference type="Pfam" id="PF12697"/>
    </source>
</evidence>
<sequence>MNGTIAPATRYLDLPGGRIAFDDTRHGDGAPVVLLPGMLDSRTAYRHLRPLLAAAGRRVITMDLRGFGESSIPWDDYSPAAIAGDVLALLDHLGIDRAVLAGSSYTGASVVKAAGDAPERIAGIVLLDAFVENVPPNALQRAVVGAMGALLVHSPAFWGLYLRKAAFPGPKPADHEEYVAGLVAALRTPGRKAATRGYVRGDSSPVGWTAAVRCPALVVMGSKDPDFGDPALVADRQAAALGARKVMIEGAGHYPMADHPEATADALLGFLADLA</sequence>
<dbReference type="PRINTS" id="PR00412">
    <property type="entry name" value="EPOXHYDRLASE"/>
</dbReference>
<dbReference type="PRINTS" id="PR00111">
    <property type="entry name" value="ABHYDROLASE"/>
</dbReference>
<accession>A0ABW0XGU7</accession>
<proteinExistence type="predicted"/>
<dbReference type="PANTHER" id="PTHR43194">
    <property type="entry name" value="HYDROLASE ALPHA/BETA FOLD FAMILY"/>
    <property type="match status" value="1"/>
</dbReference>
<dbReference type="GO" id="GO:0016787">
    <property type="term" value="F:hydrolase activity"/>
    <property type="evidence" value="ECO:0007669"/>
    <property type="project" value="UniProtKB-KW"/>
</dbReference>
<protein>
    <submittedName>
        <fullName evidence="2">Alpha/beta fold hydrolase</fullName>
    </submittedName>
</protein>
<keyword evidence="2" id="KW-0378">Hydrolase</keyword>
<evidence type="ECO:0000313" key="3">
    <source>
        <dbReference type="Proteomes" id="UP001595975"/>
    </source>
</evidence>
<comment type="caution">
    <text evidence="2">The sequence shown here is derived from an EMBL/GenBank/DDBJ whole genome shotgun (WGS) entry which is preliminary data.</text>
</comment>
<dbReference type="InterPro" id="IPR000639">
    <property type="entry name" value="Epox_hydrolase-like"/>
</dbReference>
<gene>
    <name evidence="2" type="ORF">ACFP3U_35880</name>
</gene>
<dbReference type="InterPro" id="IPR000073">
    <property type="entry name" value="AB_hydrolase_1"/>
</dbReference>
<dbReference type="Pfam" id="PF12697">
    <property type="entry name" value="Abhydrolase_6"/>
    <property type="match status" value="1"/>
</dbReference>